<name>A0A7C3KHT6_9CYAN</name>
<dbReference type="InterPro" id="IPR053737">
    <property type="entry name" value="Type_II_TA_Toxin"/>
</dbReference>
<dbReference type="InterPro" id="IPR006440">
    <property type="entry name" value="Doc"/>
</dbReference>
<dbReference type="PIRSF" id="PIRSF018297">
    <property type="entry name" value="Doc"/>
    <property type="match status" value="1"/>
</dbReference>
<dbReference type="PROSITE" id="PS51459">
    <property type="entry name" value="FIDO"/>
    <property type="match status" value="1"/>
</dbReference>
<protein>
    <submittedName>
        <fullName evidence="2">Type II toxin-antitoxin system death-on-curing family toxin</fullName>
    </submittedName>
</protein>
<reference evidence="2" key="1">
    <citation type="journal article" date="2020" name="mSystems">
        <title>Genome- and Community-Level Interaction Insights into Carbon Utilization and Element Cycling Functions of Hydrothermarchaeota in Hydrothermal Sediment.</title>
        <authorList>
            <person name="Zhou Z."/>
            <person name="Liu Y."/>
            <person name="Xu W."/>
            <person name="Pan J."/>
            <person name="Luo Z.H."/>
            <person name="Li M."/>
        </authorList>
    </citation>
    <scope>NUCLEOTIDE SEQUENCE [LARGE SCALE GENOMIC DNA]</scope>
    <source>
        <strain evidence="2">SpSt-418</strain>
    </source>
</reference>
<evidence type="ECO:0000313" key="2">
    <source>
        <dbReference type="EMBL" id="HFN00209.1"/>
    </source>
</evidence>
<dbReference type="Pfam" id="PF02661">
    <property type="entry name" value="Fic"/>
    <property type="match status" value="1"/>
</dbReference>
<dbReference type="InterPro" id="IPR036597">
    <property type="entry name" value="Fido-like_dom_sf"/>
</dbReference>
<dbReference type="GO" id="GO:0016301">
    <property type="term" value="F:kinase activity"/>
    <property type="evidence" value="ECO:0007669"/>
    <property type="project" value="InterPro"/>
</dbReference>
<feature type="domain" description="Fido" evidence="1">
    <location>
        <begin position="5"/>
        <end position="123"/>
    </location>
</feature>
<sequence length="128" mass="14175">MIRYLTLDEVMSLHRQILKQSGGTAGVRDLGSLESAIAQPMMTFGEEDLYPTLVDKAVALEFSMVMNHPFVDGNKRTGHAAMETFLVMNDLEIFAPVDEQELVILSLAAGSLDRGDFSKWLESRVKAV</sequence>
<evidence type="ECO:0000259" key="1">
    <source>
        <dbReference type="PROSITE" id="PS51459"/>
    </source>
</evidence>
<organism evidence="2">
    <name type="scientific">Oscillatoriales cyanobacterium SpSt-418</name>
    <dbReference type="NCBI Taxonomy" id="2282169"/>
    <lineage>
        <taxon>Bacteria</taxon>
        <taxon>Bacillati</taxon>
        <taxon>Cyanobacteriota</taxon>
        <taxon>Cyanophyceae</taxon>
        <taxon>Oscillatoriophycideae</taxon>
        <taxon>Oscillatoriales</taxon>
    </lineage>
</organism>
<dbReference type="PANTHER" id="PTHR39426:SF1">
    <property type="entry name" value="HOMOLOGY TO DEATH-ON-CURING PROTEIN OF PHAGE P1"/>
    <property type="match status" value="1"/>
</dbReference>
<dbReference type="Gene3D" id="1.20.120.1870">
    <property type="entry name" value="Fic/DOC protein, Fido domain"/>
    <property type="match status" value="1"/>
</dbReference>
<dbReference type="SUPFAM" id="SSF140931">
    <property type="entry name" value="Fic-like"/>
    <property type="match status" value="1"/>
</dbReference>
<gene>
    <name evidence="2" type="ORF">ENR64_21190</name>
</gene>
<dbReference type="InterPro" id="IPR003812">
    <property type="entry name" value="Fido"/>
</dbReference>
<comment type="caution">
    <text evidence="2">The sequence shown here is derived from an EMBL/GenBank/DDBJ whole genome shotgun (WGS) entry which is preliminary data.</text>
</comment>
<dbReference type="EMBL" id="DSRU01000304">
    <property type="protein sequence ID" value="HFN00209.1"/>
    <property type="molecule type" value="Genomic_DNA"/>
</dbReference>
<proteinExistence type="predicted"/>
<dbReference type="AlphaFoldDB" id="A0A7C3KHT6"/>
<dbReference type="NCBIfam" id="TIGR01550">
    <property type="entry name" value="DOC_P1"/>
    <property type="match status" value="1"/>
</dbReference>
<accession>A0A7C3KHT6</accession>
<dbReference type="PANTHER" id="PTHR39426">
    <property type="entry name" value="HOMOLOGY TO DEATH-ON-CURING PROTEIN OF PHAGE P1"/>
    <property type="match status" value="1"/>
</dbReference>